<proteinExistence type="predicted"/>
<protein>
    <submittedName>
        <fullName evidence="1">Protein transport protein Sec24-like</fullName>
    </submittedName>
</protein>
<dbReference type="Proteomes" id="UP001060215">
    <property type="component" value="Chromosome 2"/>
</dbReference>
<comment type="caution">
    <text evidence="1">The sequence shown here is derived from an EMBL/GenBank/DDBJ whole genome shotgun (WGS) entry which is preliminary data.</text>
</comment>
<evidence type="ECO:0000313" key="1">
    <source>
        <dbReference type="EMBL" id="KAI8020594.1"/>
    </source>
</evidence>
<gene>
    <name evidence="1" type="ORF">LOK49_LG04G01407</name>
</gene>
<reference evidence="1 2" key="1">
    <citation type="journal article" date="2022" name="Plant J.">
        <title>Chromosome-level genome of Camellia lanceoleosa provides a valuable resource for understanding genome evolution and self-incompatibility.</title>
        <authorList>
            <person name="Gong W."/>
            <person name="Xiao S."/>
            <person name="Wang L."/>
            <person name="Liao Z."/>
            <person name="Chang Y."/>
            <person name="Mo W."/>
            <person name="Hu G."/>
            <person name="Li W."/>
            <person name="Zhao G."/>
            <person name="Zhu H."/>
            <person name="Hu X."/>
            <person name="Ji K."/>
            <person name="Xiang X."/>
            <person name="Song Q."/>
            <person name="Yuan D."/>
            <person name="Jin S."/>
            <person name="Zhang L."/>
        </authorList>
    </citation>
    <scope>NUCLEOTIDE SEQUENCE [LARGE SCALE GENOMIC DNA]</scope>
    <source>
        <strain evidence="1">SQ_2022a</strain>
    </source>
</reference>
<accession>A0ACC0I4K4</accession>
<sequence length="555" mass="62074">MEEAIHRIVSELETHHSLSDPNSQTPISKSTLLDLQTLLDNALNTIDSIDIKRLYDELSSKNLSPSSLLCPITSSMDSSLTHLALLASKVYLSVLLSPNSPVFTLFTPMAFLSLLRSIRRYFKNPNSAPSSAENWTRKKKCGGKAGPSCNRARNVEDDECGSEENQFDLRVFFSVLERLELVLGLVHLVRFPDSLKSLIQTVAEIPVMAVELCGGSTSYNKLCDLCSRILSELLRPEHGDPAITAAEVLKSLSPVILLHKLQARTFALGFVVNRMTGLAKDSGEIKNAIVNLPKYLVQKAPEKSEPRALVVESIMEIVKAIEYEDQTGFADYVVKMAQGKSHFRLLAVDLVPMLMMSLRDPLGLNFENGEENSWGLRCLEALIKRCSIQAEDTELGLLQTWRNWWGFYQDLLREPLEAVMRIGCGKGVRFTSYHGNFMLRSTDLLALPAVDCDKAYAMHMGLEETLLTTQTVYFQVALFISNKQKLLDFLLGHVHVALFRRAELKTLVDLHGNEVDVIGIDEAQFFDDLYDFYCKVADCDGKIVILAGLDGDYLR</sequence>
<name>A0ACC0I4K4_9ERIC</name>
<keyword evidence="2" id="KW-1185">Reference proteome</keyword>
<evidence type="ECO:0000313" key="2">
    <source>
        <dbReference type="Proteomes" id="UP001060215"/>
    </source>
</evidence>
<dbReference type="EMBL" id="CM045759">
    <property type="protein sequence ID" value="KAI8020594.1"/>
    <property type="molecule type" value="Genomic_DNA"/>
</dbReference>
<organism evidence="1 2">
    <name type="scientific">Camellia lanceoleosa</name>
    <dbReference type="NCBI Taxonomy" id="1840588"/>
    <lineage>
        <taxon>Eukaryota</taxon>
        <taxon>Viridiplantae</taxon>
        <taxon>Streptophyta</taxon>
        <taxon>Embryophyta</taxon>
        <taxon>Tracheophyta</taxon>
        <taxon>Spermatophyta</taxon>
        <taxon>Magnoliopsida</taxon>
        <taxon>eudicotyledons</taxon>
        <taxon>Gunneridae</taxon>
        <taxon>Pentapetalae</taxon>
        <taxon>asterids</taxon>
        <taxon>Ericales</taxon>
        <taxon>Theaceae</taxon>
        <taxon>Camellia</taxon>
    </lineage>
</organism>